<evidence type="ECO:0000313" key="1">
    <source>
        <dbReference type="EMBL" id="VTR40143.1"/>
    </source>
</evidence>
<name>A0A4U9V337_SERFO</name>
<keyword evidence="1" id="KW-0378">Hydrolase</keyword>
<reference evidence="1" key="1">
    <citation type="submission" date="2019-05" db="EMBL/GenBank/DDBJ databases">
        <authorList>
            <consortium name="Pathogen Informatics"/>
        </authorList>
    </citation>
    <scope>NUCLEOTIDE SEQUENCE [LARGE SCALE GENOMIC DNA]</scope>
    <source>
        <strain evidence="1">NCTC12965</strain>
    </source>
</reference>
<gene>
    <name evidence="1" type="primary">recC_1</name>
    <name evidence="1" type="ORF">NCTC12965_04456</name>
</gene>
<dbReference type="AlphaFoldDB" id="A0A4U9V337"/>
<accession>A0A4U9V337</accession>
<organism evidence="1">
    <name type="scientific">Serratia fonticola</name>
    <dbReference type="NCBI Taxonomy" id="47917"/>
    <lineage>
        <taxon>Bacteria</taxon>
        <taxon>Pseudomonadati</taxon>
        <taxon>Pseudomonadota</taxon>
        <taxon>Gammaproteobacteria</taxon>
        <taxon>Enterobacterales</taxon>
        <taxon>Yersiniaceae</taxon>
        <taxon>Serratia</taxon>
    </lineage>
</organism>
<dbReference type="EC" id="3.1.11.5" evidence="1"/>
<dbReference type="GO" id="GO:0008854">
    <property type="term" value="F:exodeoxyribonuclease V activity"/>
    <property type="evidence" value="ECO:0007669"/>
    <property type="project" value="UniProtKB-EC"/>
</dbReference>
<protein>
    <submittedName>
        <fullName evidence="1">Exodeoxyribonuclease V gamma chain</fullName>
        <ecNumber evidence="1">3.1.11.5</ecNumber>
    </submittedName>
</protein>
<dbReference type="SUPFAM" id="SSF52980">
    <property type="entry name" value="Restriction endonuclease-like"/>
    <property type="match status" value="1"/>
</dbReference>
<proteinExistence type="predicted"/>
<dbReference type="EMBL" id="CABEEZ010000097">
    <property type="protein sequence ID" value="VTR40143.1"/>
    <property type="molecule type" value="Genomic_DNA"/>
</dbReference>
<sequence length="63" mass="7367">MKKVQVKARAKLLQAWQGDQRIPGEGADPYTQRVFRQMDNVRLEQILKETERYLLPVARNNLG</sequence>
<dbReference type="InterPro" id="IPR011335">
    <property type="entry name" value="Restrct_endonuc-II-like"/>
</dbReference>